<comment type="caution">
    <text evidence="2">The sequence shown here is derived from an EMBL/GenBank/DDBJ whole genome shotgun (WGS) entry which is preliminary data.</text>
</comment>
<evidence type="ECO:0000313" key="3">
    <source>
        <dbReference type="Proteomes" id="UP001408356"/>
    </source>
</evidence>
<organism evidence="2 3">
    <name type="scientific">Seiridium unicorne</name>
    <dbReference type="NCBI Taxonomy" id="138068"/>
    <lineage>
        <taxon>Eukaryota</taxon>
        <taxon>Fungi</taxon>
        <taxon>Dikarya</taxon>
        <taxon>Ascomycota</taxon>
        <taxon>Pezizomycotina</taxon>
        <taxon>Sordariomycetes</taxon>
        <taxon>Xylariomycetidae</taxon>
        <taxon>Amphisphaeriales</taxon>
        <taxon>Sporocadaceae</taxon>
        <taxon>Seiridium</taxon>
    </lineage>
</organism>
<sequence length="123" mass="13742">MVHLASIPKDHELGTLPEAVKKVTLKLAEDEDLYTTSVYGSKFAGEDLPRHEMPDGEMPKDVAYRMIKDELSLDGNPMLNLASFVTTYMVSFARNESFTSFVIMMVSTCLDIKSPHIAVTAIW</sequence>
<dbReference type="Gene3D" id="4.10.280.50">
    <property type="match status" value="1"/>
</dbReference>
<evidence type="ECO:0000313" key="2">
    <source>
        <dbReference type="EMBL" id="KAK9421095.1"/>
    </source>
</evidence>
<name>A0ABR2V3N8_9PEZI</name>
<proteinExistence type="inferred from homology"/>
<dbReference type="EMBL" id="JARVKF010000201">
    <property type="protein sequence ID" value="KAK9421095.1"/>
    <property type="molecule type" value="Genomic_DNA"/>
</dbReference>
<comment type="similarity">
    <text evidence="1">Belongs to the group II decarboxylase family.</text>
</comment>
<evidence type="ECO:0000256" key="1">
    <source>
        <dbReference type="ARBA" id="ARBA00009533"/>
    </source>
</evidence>
<reference evidence="2 3" key="1">
    <citation type="journal article" date="2024" name="J. Plant Pathol.">
        <title>Sequence and assembly of the genome of Seiridium unicorne, isolate CBS 538.82, causal agent of cypress canker disease.</title>
        <authorList>
            <person name="Scali E."/>
            <person name="Rocca G.D."/>
            <person name="Danti R."/>
            <person name="Garbelotto M."/>
            <person name="Barberini S."/>
            <person name="Baroncelli R."/>
            <person name="Emiliani G."/>
        </authorList>
    </citation>
    <scope>NUCLEOTIDE SEQUENCE [LARGE SCALE GENOMIC DNA]</scope>
    <source>
        <strain evidence="2 3">BM-138-508</strain>
    </source>
</reference>
<protein>
    <submittedName>
        <fullName evidence="2">Uncharacterized protein</fullName>
    </submittedName>
</protein>
<dbReference type="PANTHER" id="PTHR43321:SF6">
    <property type="entry name" value="GLUTAMATE DECARBOXYLASE"/>
    <property type="match status" value="1"/>
</dbReference>
<gene>
    <name evidence="2" type="ORF">SUNI508_05943</name>
</gene>
<dbReference type="Proteomes" id="UP001408356">
    <property type="component" value="Unassembled WGS sequence"/>
</dbReference>
<dbReference type="InterPro" id="IPR015424">
    <property type="entry name" value="PyrdxlP-dep_Trfase"/>
</dbReference>
<keyword evidence="3" id="KW-1185">Reference proteome</keyword>
<dbReference type="InterPro" id="IPR010107">
    <property type="entry name" value="Glutamate_decarboxylase"/>
</dbReference>
<accession>A0ABR2V3N8</accession>
<dbReference type="SUPFAM" id="SSF53383">
    <property type="entry name" value="PLP-dependent transferases"/>
    <property type="match status" value="1"/>
</dbReference>
<dbReference type="PANTHER" id="PTHR43321">
    <property type="entry name" value="GLUTAMATE DECARBOXYLASE"/>
    <property type="match status" value="1"/>
</dbReference>